<keyword evidence="3" id="KW-1185">Reference proteome</keyword>
<dbReference type="Gene3D" id="3.30.559.10">
    <property type="entry name" value="Chloramphenicol acetyltransferase-like domain"/>
    <property type="match status" value="2"/>
</dbReference>
<evidence type="ECO:0000313" key="3">
    <source>
        <dbReference type="Proteomes" id="UP000193986"/>
    </source>
</evidence>
<gene>
    <name evidence="2" type="ORF">BCR39DRAFT_461435</name>
</gene>
<dbReference type="InParanoid" id="A0A1Y2BM97"/>
<dbReference type="PANTHER" id="PTHR31896:SF64">
    <property type="entry name" value="TRICHOTHECENE 3-O-ACETYLTRANSFERASE"/>
    <property type="match status" value="1"/>
</dbReference>
<dbReference type="InterPro" id="IPR051283">
    <property type="entry name" value="Sec_Metabolite_Acyltrans"/>
</dbReference>
<keyword evidence="1" id="KW-0808">Transferase</keyword>
<dbReference type="Pfam" id="PF02458">
    <property type="entry name" value="Transferase"/>
    <property type="match status" value="2"/>
</dbReference>
<protein>
    <recommendedName>
        <fullName evidence="4">Transferase family-domain-containing protein</fullName>
    </recommendedName>
</protein>
<evidence type="ECO:0000256" key="1">
    <source>
        <dbReference type="ARBA" id="ARBA00022679"/>
    </source>
</evidence>
<dbReference type="Proteomes" id="UP000193986">
    <property type="component" value="Unassembled WGS sequence"/>
</dbReference>
<evidence type="ECO:0000313" key="2">
    <source>
        <dbReference type="EMBL" id="ORY35879.1"/>
    </source>
</evidence>
<dbReference type="STRING" id="71784.A0A1Y2BM97"/>
<organism evidence="2 3">
    <name type="scientific">Naematelia encephala</name>
    <dbReference type="NCBI Taxonomy" id="71784"/>
    <lineage>
        <taxon>Eukaryota</taxon>
        <taxon>Fungi</taxon>
        <taxon>Dikarya</taxon>
        <taxon>Basidiomycota</taxon>
        <taxon>Agaricomycotina</taxon>
        <taxon>Tremellomycetes</taxon>
        <taxon>Tremellales</taxon>
        <taxon>Naemateliaceae</taxon>
        <taxon>Naematelia</taxon>
    </lineage>
</organism>
<comment type="caution">
    <text evidence="2">The sequence shown here is derived from an EMBL/GenBank/DDBJ whole genome shotgun (WGS) entry which is preliminary data.</text>
</comment>
<dbReference type="OrthoDB" id="444127at2759"/>
<reference evidence="2 3" key="1">
    <citation type="submission" date="2016-07" db="EMBL/GenBank/DDBJ databases">
        <title>Pervasive Adenine N6-methylation of Active Genes in Fungi.</title>
        <authorList>
            <consortium name="DOE Joint Genome Institute"/>
            <person name="Mondo S.J."/>
            <person name="Dannebaum R.O."/>
            <person name="Kuo R.C."/>
            <person name="Labutti K."/>
            <person name="Haridas S."/>
            <person name="Kuo A."/>
            <person name="Salamov A."/>
            <person name="Ahrendt S.R."/>
            <person name="Lipzen A."/>
            <person name="Sullivan W."/>
            <person name="Andreopoulos W.B."/>
            <person name="Clum A."/>
            <person name="Lindquist E."/>
            <person name="Daum C."/>
            <person name="Ramamoorthy G.K."/>
            <person name="Gryganskyi A."/>
            <person name="Culley D."/>
            <person name="Magnuson J.K."/>
            <person name="James T.Y."/>
            <person name="O'Malley M.A."/>
            <person name="Stajich J.E."/>
            <person name="Spatafora J.W."/>
            <person name="Visel A."/>
            <person name="Grigoriev I.V."/>
        </authorList>
    </citation>
    <scope>NUCLEOTIDE SEQUENCE [LARGE SCALE GENOMIC DNA]</scope>
    <source>
        <strain evidence="2 3">68-887.2</strain>
    </source>
</reference>
<sequence>MYKQTDWSAPIRVFPTEKSSAHTTALSIIDSSVSNYTICGALWLFPPPPPPGSSSTNPYTHSSLVSSLSTVLSAYPQWCGHLHIPTYDAQLARTDHTRRFGRVWISWGNPSDPGVEVTFSQRQEHITQVLPAKVPGSQSLYDANVLDMGLFVDSSHLVNLRSPITGAAPSPCMLVKITTFSDGGIGIAVGLHHTLSDAQCLSGFMNDWSVVHRTLHQGKPVILPHRPFTPLDLDKHAAGNIDAPYEDDEIRDKALVELPQIRLDFWASEDGKPTMITSPTRPSEEIVSLDIDAASKRGRAIPWSTWEWSKPVKDYFIDFTRSQIQSIWNRVSEEGNIPKISRLDALLAHLWRLSIRARQIPDRDICSLDISVGLRPRLGLSSTFIGSPLNNFSATLPADQIASSSSTTALSIRHVVSSVNDKTVPALLHHHAYALDPIREWNAFMGGRHMMVTSWLGIGAYQVDFGAGTPTQVVSRMWAIDGLVVIMDVPTTEFDQQKDAAGRWYDHGVRVRMFCQEQVMDRLVSDPDLYGQ</sequence>
<dbReference type="AlphaFoldDB" id="A0A1Y2BM97"/>
<dbReference type="InterPro" id="IPR023213">
    <property type="entry name" value="CAT-like_dom_sf"/>
</dbReference>
<name>A0A1Y2BM97_9TREE</name>
<evidence type="ECO:0008006" key="4">
    <source>
        <dbReference type="Google" id="ProtNLM"/>
    </source>
</evidence>
<accession>A0A1Y2BM97</accession>
<dbReference type="PANTHER" id="PTHR31896">
    <property type="entry name" value="FAMILY REGULATORY PROTEIN, PUTATIVE (AFU_ORTHOLOGUE AFUA_3G14730)-RELATED"/>
    <property type="match status" value="1"/>
</dbReference>
<dbReference type="EMBL" id="MCFC01000001">
    <property type="protein sequence ID" value="ORY35879.1"/>
    <property type="molecule type" value="Genomic_DNA"/>
</dbReference>
<proteinExistence type="predicted"/>
<dbReference type="GO" id="GO:0016740">
    <property type="term" value="F:transferase activity"/>
    <property type="evidence" value="ECO:0007669"/>
    <property type="project" value="UniProtKB-KW"/>
</dbReference>